<keyword evidence="3" id="KW-1185">Reference proteome</keyword>
<keyword evidence="1" id="KW-0732">Signal</keyword>
<name>A0A7S6VYU4_9GAMM</name>
<feature type="chain" id="PRO_5032719762" evidence="1">
    <location>
        <begin position="20"/>
        <end position="216"/>
    </location>
</feature>
<reference evidence="2 3" key="1">
    <citation type="submission" date="2020-02" db="EMBL/GenBank/DDBJ databases">
        <title>Tigecycline-resistant Acinetobacter species from pigs and migratory birds.</title>
        <authorList>
            <person name="Chen C."/>
            <person name="Sun J."/>
            <person name="Liao X.-P."/>
            <person name="Liu Y.-H."/>
        </authorList>
    </citation>
    <scope>NUCLEOTIDE SEQUENCE [LARGE SCALE GENOMIC DNA]</scope>
    <source>
        <strain evidence="2 3">YH12207_T</strain>
    </source>
</reference>
<gene>
    <name evidence="2" type="ORF">G0028_16705</name>
</gene>
<protein>
    <submittedName>
        <fullName evidence="2">Uncharacterized protein</fullName>
    </submittedName>
</protein>
<dbReference type="Proteomes" id="UP000593966">
    <property type="component" value="Chromosome"/>
</dbReference>
<dbReference type="RefSeq" id="WP_180046875.1">
    <property type="nucleotide sequence ID" value="NZ_CP048659.1"/>
</dbReference>
<feature type="signal peptide" evidence="1">
    <location>
        <begin position="1"/>
        <end position="19"/>
    </location>
</feature>
<evidence type="ECO:0000313" key="2">
    <source>
        <dbReference type="EMBL" id="QOW47393.1"/>
    </source>
</evidence>
<evidence type="ECO:0000313" key="3">
    <source>
        <dbReference type="Proteomes" id="UP000593966"/>
    </source>
</evidence>
<accession>A0A7S6VYU4</accession>
<evidence type="ECO:0000256" key="1">
    <source>
        <dbReference type="SAM" id="SignalP"/>
    </source>
</evidence>
<proteinExistence type="predicted"/>
<dbReference type="AlphaFoldDB" id="A0A7S6VYU4"/>
<organism evidence="2 3">
    <name type="scientific">Acinetobacter piscicola</name>
    <dbReference type="NCBI Taxonomy" id="2006115"/>
    <lineage>
        <taxon>Bacteria</taxon>
        <taxon>Pseudomonadati</taxon>
        <taxon>Pseudomonadota</taxon>
        <taxon>Gammaproteobacteria</taxon>
        <taxon>Moraxellales</taxon>
        <taxon>Moraxellaceae</taxon>
        <taxon>Acinetobacter</taxon>
    </lineage>
</organism>
<dbReference type="EMBL" id="CP048659">
    <property type="protein sequence ID" value="QOW47393.1"/>
    <property type="molecule type" value="Genomic_DNA"/>
</dbReference>
<sequence>MKILQTLFLSLTLTHIAFAETQTIQIHHSNFEFKTVKNQSEEGFERKDLELYRDHKKLFSHTLHYNTGDCSILTTEIGDYEVKGNQLIFYTYWAAGDGQGLWAFPYGVRKQVYAVDAKGTVKPVSALMYVEDIMGNPLEHDPQQEYLQFLNRPPKTAQQQKTLNNYIQVMQSRYHARFVHDQQREQLLKEVKGRLAKQIAVETKGWKEHFGAKVRM</sequence>